<dbReference type="Gene3D" id="3.30.300.30">
    <property type="match status" value="1"/>
</dbReference>
<evidence type="ECO:0000313" key="7">
    <source>
        <dbReference type="Proteomes" id="UP000193450"/>
    </source>
</evidence>
<keyword evidence="3" id="KW-0547">Nucleotide-binding</keyword>
<dbReference type="Proteomes" id="UP000193450">
    <property type="component" value="Chromosome"/>
</dbReference>
<dbReference type="NCBIfam" id="NF006134">
    <property type="entry name" value="PRK08279.1"/>
    <property type="match status" value="1"/>
</dbReference>
<evidence type="ECO:0000256" key="3">
    <source>
        <dbReference type="ARBA" id="ARBA00022741"/>
    </source>
</evidence>
<gene>
    <name evidence="6" type="ORF">BST96_14450</name>
</gene>
<dbReference type="PANTHER" id="PTHR43107:SF15">
    <property type="entry name" value="FATTY ACID TRANSPORT PROTEIN 3, ISOFORM A"/>
    <property type="match status" value="1"/>
</dbReference>
<evidence type="ECO:0000256" key="2">
    <source>
        <dbReference type="ARBA" id="ARBA00022598"/>
    </source>
</evidence>
<comment type="similarity">
    <text evidence="1">Belongs to the ATP-dependent AMP-binding enzyme family.</text>
</comment>
<sequence length="605" mass="67205">MSSIKEIFRVLKDFITIAPVIAGFKPPKDNEAASMGLLFQNTAEKYADKSALIFEGRELTWGQYNSLANQYAHLLKQQGVKRGDVVSVLMENRIEMLAAMMGLAKIGATAALINTSLKGKPLIHCITITKSSKCLLGEELAGSIEEVKSELGLTQQDYFWVKDSGFNPGLSGAPDWAYDFSADIEAMPTNNPPETVDIKAGEKALYIFTSGTTGLPKAAVIYHRRILASSIPYCKAGMRAKPQDRLYLCLPLYHITGLGPGYGSSLVSGASVFLRRRFSASQFWPEVQQYQTNLFVYVGELCRYLAMQPECPEEKNNPIQTMLGNGLRPDVWDQFRSRFKVDRITEIYGSSEGNAAFLNILNKDRTIGTSSASLMLVKYDVDADEMVRDSAGKLVETEKGEPGLLLSEIDAKYIFDGYENKEATNSKILTDVKKPGDRWFNTGDLIREIDVGFAMGLPHFQFVDRVGDTFRWRAENVSTNEVGEIINTFDAIEITNVYGVEVPGAEGKAGMAAITLKAGEVLDIQAFSEFIDRELPPHARPVFVRIQPQQETTVTFKLVKGTLRKEAYHLDQLTDPVYILKPKSQTYQPLDQASYETVMQAKAGF</sequence>
<name>A0A1X9NDH6_9GAMM</name>
<dbReference type="GO" id="GO:0004467">
    <property type="term" value="F:long-chain fatty acid-CoA ligase activity"/>
    <property type="evidence" value="ECO:0007669"/>
    <property type="project" value="TreeGrafter"/>
</dbReference>
<dbReference type="InterPro" id="IPR045851">
    <property type="entry name" value="AMP-bd_C_sf"/>
</dbReference>
<dbReference type="RefSeq" id="WP_085759383.1">
    <property type="nucleotide sequence ID" value="NZ_CP019343.1"/>
</dbReference>
<evidence type="ECO:0000256" key="4">
    <source>
        <dbReference type="ARBA" id="ARBA00022840"/>
    </source>
</evidence>
<dbReference type="InterPro" id="IPR000873">
    <property type="entry name" value="AMP-dep_synth/lig_dom"/>
</dbReference>
<dbReference type="KEGG" id="osg:BST96_14450"/>
<accession>A0A1X9NDH6</accession>
<dbReference type="Gene3D" id="3.40.50.12780">
    <property type="entry name" value="N-terminal domain of ligase-like"/>
    <property type="match status" value="1"/>
</dbReference>
<evidence type="ECO:0000259" key="5">
    <source>
        <dbReference type="Pfam" id="PF00501"/>
    </source>
</evidence>
<keyword evidence="4" id="KW-0067">ATP-binding</keyword>
<reference evidence="6 7" key="1">
    <citation type="submission" date="2016-11" db="EMBL/GenBank/DDBJ databases">
        <title>Trade-off between light-utilization and light-protection in marine flavobacteria.</title>
        <authorList>
            <person name="Kumagai Y."/>
        </authorList>
    </citation>
    <scope>NUCLEOTIDE SEQUENCE [LARGE SCALE GENOMIC DNA]</scope>
    <source>
        <strain evidence="6 7">NBRC 107125</strain>
    </source>
</reference>
<evidence type="ECO:0000313" key="6">
    <source>
        <dbReference type="EMBL" id="ARN75211.1"/>
    </source>
</evidence>
<dbReference type="InterPro" id="IPR042099">
    <property type="entry name" value="ANL_N_sf"/>
</dbReference>
<dbReference type="PROSITE" id="PS00455">
    <property type="entry name" value="AMP_BINDING"/>
    <property type="match status" value="1"/>
</dbReference>
<keyword evidence="2" id="KW-0436">Ligase</keyword>
<dbReference type="STRING" id="716816.BST96_14450"/>
<dbReference type="GO" id="GO:0005886">
    <property type="term" value="C:plasma membrane"/>
    <property type="evidence" value="ECO:0007669"/>
    <property type="project" value="TreeGrafter"/>
</dbReference>
<dbReference type="FunFam" id="3.30.300.30:FF:000002">
    <property type="entry name" value="Long-chain fatty acid transport protein 1"/>
    <property type="match status" value="1"/>
</dbReference>
<dbReference type="Pfam" id="PF00501">
    <property type="entry name" value="AMP-binding"/>
    <property type="match status" value="1"/>
</dbReference>
<dbReference type="SUPFAM" id="SSF56801">
    <property type="entry name" value="Acetyl-CoA synthetase-like"/>
    <property type="match status" value="1"/>
</dbReference>
<dbReference type="EMBL" id="CP019343">
    <property type="protein sequence ID" value="ARN75211.1"/>
    <property type="molecule type" value="Genomic_DNA"/>
</dbReference>
<dbReference type="InterPro" id="IPR020845">
    <property type="entry name" value="AMP-binding_CS"/>
</dbReference>
<dbReference type="OrthoDB" id="9803968at2"/>
<evidence type="ECO:0000256" key="1">
    <source>
        <dbReference type="ARBA" id="ARBA00006432"/>
    </source>
</evidence>
<proteinExistence type="inferred from homology"/>
<protein>
    <submittedName>
        <fullName evidence="6">Long-chain-acyl-CoA synthetase</fullName>
    </submittedName>
</protein>
<dbReference type="GO" id="GO:0044539">
    <property type="term" value="P:long-chain fatty acid import into cell"/>
    <property type="evidence" value="ECO:0007669"/>
    <property type="project" value="TreeGrafter"/>
</dbReference>
<feature type="domain" description="AMP-dependent synthetase/ligase" evidence="5">
    <location>
        <begin position="39"/>
        <end position="382"/>
    </location>
</feature>
<keyword evidence="7" id="KW-1185">Reference proteome</keyword>
<dbReference type="PANTHER" id="PTHR43107">
    <property type="entry name" value="LONG-CHAIN FATTY ACID TRANSPORT PROTEIN"/>
    <property type="match status" value="1"/>
</dbReference>
<dbReference type="GO" id="GO:0005524">
    <property type="term" value="F:ATP binding"/>
    <property type="evidence" value="ECO:0007669"/>
    <property type="project" value="UniProtKB-KW"/>
</dbReference>
<organism evidence="6 7">
    <name type="scientific">Oceanicoccus sagamiensis</name>
    <dbReference type="NCBI Taxonomy" id="716816"/>
    <lineage>
        <taxon>Bacteria</taxon>
        <taxon>Pseudomonadati</taxon>
        <taxon>Pseudomonadota</taxon>
        <taxon>Gammaproteobacteria</taxon>
        <taxon>Cellvibrionales</taxon>
        <taxon>Spongiibacteraceae</taxon>
        <taxon>Oceanicoccus</taxon>
    </lineage>
</organism>
<dbReference type="AlphaFoldDB" id="A0A1X9NDH6"/>
<dbReference type="GO" id="GO:0005324">
    <property type="term" value="F:long-chain fatty acid transmembrane transporter activity"/>
    <property type="evidence" value="ECO:0007669"/>
    <property type="project" value="TreeGrafter"/>
</dbReference>